<dbReference type="GO" id="GO:0020037">
    <property type="term" value="F:heme binding"/>
    <property type="evidence" value="ECO:0007669"/>
    <property type="project" value="InterPro"/>
</dbReference>
<comment type="cofactor">
    <cofactor evidence="1 9">
        <name>heme</name>
        <dbReference type="ChEBI" id="CHEBI:30413"/>
    </cofactor>
</comment>
<dbReference type="PRINTS" id="PR01686">
    <property type="entry name" value="EP450ICYP2D"/>
</dbReference>
<organism evidence="11">
    <name type="scientific">Arion vulgaris</name>
    <dbReference type="NCBI Taxonomy" id="1028688"/>
    <lineage>
        <taxon>Eukaryota</taxon>
        <taxon>Metazoa</taxon>
        <taxon>Spiralia</taxon>
        <taxon>Lophotrochozoa</taxon>
        <taxon>Mollusca</taxon>
        <taxon>Gastropoda</taxon>
        <taxon>Heterobranchia</taxon>
        <taxon>Euthyneura</taxon>
        <taxon>Panpulmonata</taxon>
        <taxon>Eupulmonata</taxon>
        <taxon>Stylommatophora</taxon>
        <taxon>Helicina</taxon>
        <taxon>Arionoidea</taxon>
        <taxon>Arionidae</taxon>
        <taxon>Arion</taxon>
    </lineage>
</organism>
<evidence type="ECO:0000256" key="8">
    <source>
        <dbReference type="ARBA" id="ARBA00023136"/>
    </source>
</evidence>
<dbReference type="InterPro" id="IPR017972">
    <property type="entry name" value="Cyt_P450_CS"/>
</dbReference>
<dbReference type="Pfam" id="PF00067">
    <property type="entry name" value="p450"/>
    <property type="match status" value="1"/>
</dbReference>
<keyword evidence="9 10" id="KW-0349">Heme</keyword>
<dbReference type="InterPro" id="IPR001128">
    <property type="entry name" value="Cyt_P450"/>
</dbReference>
<dbReference type="GO" id="GO:0006082">
    <property type="term" value="P:organic acid metabolic process"/>
    <property type="evidence" value="ECO:0007669"/>
    <property type="project" value="TreeGrafter"/>
</dbReference>
<comment type="similarity">
    <text evidence="3 10">Belongs to the cytochrome P450 family.</text>
</comment>
<dbReference type="GO" id="GO:0008395">
    <property type="term" value="F:steroid hydroxylase activity"/>
    <property type="evidence" value="ECO:0007669"/>
    <property type="project" value="TreeGrafter"/>
</dbReference>
<dbReference type="FunFam" id="1.10.630.10:FF:000036">
    <property type="entry name" value="CYtochrome P450 family"/>
    <property type="match status" value="1"/>
</dbReference>
<dbReference type="InterPro" id="IPR036396">
    <property type="entry name" value="Cyt_P450_sf"/>
</dbReference>
<keyword evidence="6 9" id="KW-0408">Iron</keyword>
<dbReference type="SUPFAM" id="SSF48264">
    <property type="entry name" value="Cytochrome P450"/>
    <property type="match status" value="1"/>
</dbReference>
<dbReference type="InterPro" id="IPR008069">
    <property type="entry name" value="Cyt_P450_E_grp-I_CYP2D-like"/>
</dbReference>
<dbReference type="GO" id="GO:0005737">
    <property type="term" value="C:cytoplasm"/>
    <property type="evidence" value="ECO:0007669"/>
    <property type="project" value="TreeGrafter"/>
</dbReference>
<evidence type="ECO:0000256" key="6">
    <source>
        <dbReference type="ARBA" id="ARBA00023004"/>
    </source>
</evidence>
<dbReference type="Gene3D" id="1.10.630.10">
    <property type="entry name" value="Cytochrome P450"/>
    <property type="match status" value="1"/>
</dbReference>
<evidence type="ECO:0000256" key="10">
    <source>
        <dbReference type="RuleBase" id="RU000461"/>
    </source>
</evidence>
<dbReference type="GO" id="GO:0006805">
    <property type="term" value="P:xenobiotic metabolic process"/>
    <property type="evidence" value="ECO:0007669"/>
    <property type="project" value="TreeGrafter"/>
</dbReference>
<evidence type="ECO:0000256" key="9">
    <source>
        <dbReference type="PIRSR" id="PIRSR602401-1"/>
    </source>
</evidence>
<keyword evidence="5 10" id="KW-0560">Oxidoreductase</keyword>
<keyword evidence="8" id="KW-0472">Membrane</keyword>
<protein>
    <recommendedName>
        <fullName evidence="12">Cytochrome P450</fullName>
    </recommendedName>
</protein>
<accession>A0A0B7AYY9</accession>
<dbReference type="PRINTS" id="PR00463">
    <property type="entry name" value="EP450I"/>
</dbReference>
<evidence type="ECO:0000256" key="3">
    <source>
        <dbReference type="ARBA" id="ARBA00010617"/>
    </source>
</evidence>
<dbReference type="EMBL" id="HACG01038977">
    <property type="protein sequence ID" value="CEK85842.1"/>
    <property type="molecule type" value="Transcribed_RNA"/>
</dbReference>
<dbReference type="GO" id="GO:0016020">
    <property type="term" value="C:membrane"/>
    <property type="evidence" value="ECO:0007669"/>
    <property type="project" value="UniProtKB-SubCell"/>
</dbReference>
<dbReference type="PRINTS" id="PR00385">
    <property type="entry name" value="P450"/>
</dbReference>
<evidence type="ECO:0000256" key="2">
    <source>
        <dbReference type="ARBA" id="ARBA00004370"/>
    </source>
</evidence>
<evidence type="ECO:0000256" key="7">
    <source>
        <dbReference type="ARBA" id="ARBA00023033"/>
    </source>
</evidence>
<dbReference type="GO" id="GO:0016712">
    <property type="term" value="F:oxidoreductase activity, acting on paired donors, with incorporation or reduction of molecular oxygen, reduced flavin or flavoprotein as one donor, and incorporation of one atom of oxygen"/>
    <property type="evidence" value="ECO:0007669"/>
    <property type="project" value="InterPro"/>
</dbReference>
<evidence type="ECO:0000256" key="5">
    <source>
        <dbReference type="ARBA" id="ARBA00023002"/>
    </source>
</evidence>
<dbReference type="AlphaFoldDB" id="A0A0B7AYY9"/>
<evidence type="ECO:0000256" key="1">
    <source>
        <dbReference type="ARBA" id="ARBA00001971"/>
    </source>
</evidence>
<evidence type="ECO:0008006" key="12">
    <source>
        <dbReference type="Google" id="ProtNLM"/>
    </source>
</evidence>
<dbReference type="GO" id="GO:0005506">
    <property type="term" value="F:iron ion binding"/>
    <property type="evidence" value="ECO:0007669"/>
    <property type="project" value="InterPro"/>
</dbReference>
<dbReference type="InterPro" id="IPR050182">
    <property type="entry name" value="Cytochrome_P450_fam2"/>
</dbReference>
<proteinExistence type="inferred from homology"/>
<comment type="subcellular location">
    <subcellularLocation>
        <location evidence="2">Membrane</location>
    </subcellularLocation>
</comment>
<evidence type="ECO:0000256" key="4">
    <source>
        <dbReference type="ARBA" id="ARBA00022723"/>
    </source>
</evidence>
<sequence>MAAQLLAAFFSSPLSYLAVALGAILLVKWLFRKQVNIPPFPVKPYPILGHLPFLKKTPRETVAEWTNKSGEMFSLYMGQTLVVVLNTYDILKETLVKQSEHFTDRPPSFIGSISLEGDKGIINNSGHEWKEQRSTTISILRNFGMGKKSLADNIQGEISAYLNELSSYKGKPTEVRTLTNSSVSNVICAIIVGQRFEYSDPYFINFMNIFSEQMKLLAGTTILNWFHWLRFVPGDLFKAKKIQTNHRALINYFSDRYITQSSHNFDENNVDNFITAYLIESKKRQNAGEATTLNDVNLRRVVANLFIAGSETTSTTMMWFMIFMIHYPDIQKKVYKEIEEVVGTEREPSINDKTHLNYLGATIMETQRLASIVPFGLTHMCTTDVTINGYTIPKGARIWPNLDAVLSDKKTWGDPTVFRPERFLDAQRNLIVPEHFVPFSLGRRICPGESLAKMELFLFLSALVQKFELLPTDPTNLPPLKGLFGVTCPPLPFELRFIERRTL</sequence>
<gene>
    <name evidence="11" type="primary">ORF150531</name>
</gene>
<reference evidence="11" key="1">
    <citation type="submission" date="2014-12" db="EMBL/GenBank/DDBJ databases">
        <title>Insight into the proteome of Arion vulgaris.</title>
        <authorList>
            <person name="Aradska J."/>
            <person name="Bulat T."/>
            <person name="Smidak R."/>
            <person name="Sarate P."/>
            <person name="Gangsoo J."/>
            <person name="Sialana F."/>
            <person name="Bilban M."/>
            <person name="Lubec G."/>
        </authorList>
    </citation>
    <scope>NUCLEOTIDE SEQUENCE</scope>
    <source>
        <tissue evidence="11">Skin</tissue>
    </source>
</reference>
<feature type="binding site" description="axial binding residue" evidence="9">
    <location>
        <position position="446"/>
    </location>
    <ligand>
        <name>heme</name>
        <dbReference type="ChEBI" id="CHEBI:30413"/>
    </ligand>
    <ligandPart>
        <name>Fe</name>
        <dbReference type="ChEBI" id="CHEBI:18248"/>
    </ligandPart>
</feature>
<dbReference type="PANTHER" id="PTHR24300">
    <property type="entry name" value="CYTOCHROME P450 508A4-RELATED"/>
    <property type="match status" value="1"/>
</dbReference>
<name>A0A0B7AYY9_9EUPU</name>
<dbReference type="PROSITE" id="PS00086">
    <property type="entry name" value="CYTOCHROME_P450"/>
    <property type="match status" value="1"/>
</dbReference>
<evidence type="ECO:0000313" key="11">
    <source>
        <dbReference type="EMBL" id="CEK85842.1"/>
    </source>
</evidence>
<keyword evidence="4 9" id="KW-0479">Metal-binding</keyword>
<dbReference type="InterPro" id="IPR002401">
    <property type="entry name" value="Cyt_P450_E_grp-I"/>
</dbReference>
<keyword evidence="7 10" id="KW-0503">Monooxygenase</keyword>
<dbReference type="PANTHER" id="PTHR24300:SF403">
    <property type="entry name" value="CYTOCHROME P450 306A1"/>
    <property type="match status" value="1"/>
</dbReference>